<feature type="compositionally biased region" description="Basic and acidic residues" evidence="8">
    <location>
        <begin position="324"/>
        <end position="338"/>
    </location>
</feature>
<dbReference type="PROSITE" id="PS51799">
    <property type="entry name" value="ZF_C2H2_AKAP95"/>
    <property type="match status" value="2"/>
</dbReference>
<feature type="compositionally biased region" description="Basic and acidic residues" evidence="8">
    <location>
        <begin position="350"/>
        <end position="371"/>
    </location>
</feature>
<evidence type="ECO:0000256" key="2">
    <source>
        <dbReference type="ARBA" id="ARBA00022723"/>
    </source>
</evidence>
<dbReference type="Pfam" id="PF04988">
    <property type="entry name" value="AKAP95"/>
    <property type="match status" value="1"/>
</dbReference>
<evidence type="ECO:0000259" key="9">
    <source>
        <dbReference type="PROSITE" id="PS51799"/>
    </source>
</evidence>
<evidence type="ECO:0000313" key="11">
    <source>
        <dbReference type="RefSeq" id="XP_020651963.2"/>
    </source>
</evidence>
<sequence>MDQGYGYGAWGNETTSTQGAYAANPASWQGYEGYDYYSAQTNDSSVTAAYNYDAAAVATTTWNTSKTADMTMSADMGTGMPVVNYNTGAVGSENNDSIIAKINQRLDMLSKESSGTAGEGVEDQGSSFRFESFESYDSRASVPDHDLYRTSYDYNEVGSDQNDSFGSHYDGTGNQRDQPCNRGNNYGFVRGRVQNRGHLNTFSRDRFRPSSTEQLSTRWNEMNYMGGRNMGGPGHNRLPSLFSQALTPEYRDYGDYGEYGDFGNYGDYDYGMMGMPGTGMGRFPGNMPFGFGRSRGRPKRRAFRGRLGGRSDNEGGLRKRKQFHGGDEPDSKQPKTESERDDSDNDDGEGENKSGDERDKGEHKKGSEAFKGKATGDGCENEDEETKRREKQRQRDRMRDRAVDRIQFACSVCKFRSFDEEEMEKHLQSKFHKEVLRYIGTKLPDKTVEFLQKYIVNRNKKIGKRRQELTEKDGSKPKPDPFKGIGQEHFFKKIEAAHCMACDMLIPAQQHLLQRHLQSVDHNRNRRMAADHFKKASFHVAKSVLNSKHIVKMLEKYLKGDDPFTDESTEQDVDDSEALEAADGERAAEGTAIENIENEIKTPEVDEIAKLEGDKGACPTEDCSKDEPIEKHQQIQEAQEQAQGTTKELAMPDQGIFEERAVEGQVEVQQPVEKGENSSEMAAVENSDVQEEPIVVASSELPQRVAI</sequence>
<keyword evidence="6" id="KW-0539">Nucleus</keyword>
<feature type="compositionally biased region" description="Low complexity" evidence="8">
    <location>
        <begin position="663"/>
        <end position="672"/>
    </location>
</feature>
<feature type="compositionally biased region" description="Basic residues" evidence="8">
    <location>
        <begin position="294"/>
        <end position="304"/>
    </location>
</feature>
<dbReference type="GeneID" id="110080417"/>
<dbReference type="InterPro" id="IPR034736">
    <property type="entry name" value="ZF_C2H2_AKAP95"/>
</dbReference>
<comment type="subcellular location">
    <subcellularLocation>
        <location evidence="1">Nucleus</location>
    </subcellularLocation>
</comment>
<evidence type="ECO:0000256" key="5">
    <source>
        <dbReference type="ARBA" id="ARBA00022833"/>
    </source>
</evidence>
<gene>
    <name evidence="11" type="primary">AKAP8</name>
</gene>
<evidence type="ECO:0000256" key="7">
    <source>
        <dbReference type="PROSITE-ProRule" id="PRU01140"/>
    </source>
</evidence>
<dbReference type="CTD" id="10270"/>
<dbReference type="PANTHER" id="PTHR12190:SF6">
    <property type="entry name" value="A-KINASE ANCHOR PROTEIN 8"/>
    <property type="match status" value="1"/>
</dbReference>
<dbReference type="Proteomes" id="UP001652642">
    <property type="component" value="Chromosome 2"/>
</dbReference>
<comment type="similarity">
    <text evidence="7">Belongs to the AKAP95 family.</text>
</comment>
<proteinExistence type="inferred from homology"/>
<feature type="compositionally biased region" description="Basic and acidic residues" evidence="8">
    <location>
        <begin position="385"/>
        <end position="400"/>
    </location>
</feature>
<keyword evidence="5" id="KW-0862">Zinc</keyword>
<keyword evidence="4 7" id="KW-0863">Zinc-finger</keyword>
<feature type="domain" description="C2H2 AKAP95-type" evidence="9">
    <location>
        <begin position="410"/>
        <end position="432"/>
    </location>
</feature>
<dbReference type="GO" id="GO:0034237">
    <property type="term" value="F:protein kinase A regulatory subunit binding"/>
    <property type="evidence" value="ECO:0007669"/>
    <property type="project" value="TreeGrafter"/>
</dbReference>
<feature type="compositionally biased region" description="Basic and acidic residues" evidence="8">
    <location>
        <begin position="622"/>
        <end position="634"/>
    </location>
</feature>
<evidence type="ECO:0000256" key="4">
    <source>
        <dbReference type="ARBA" id="ARBA00022771"/>
    </source>
</evidence>
<dbReference type="AlphaFoldDB" id="A0A6J0TWI4"/>
<dbReference type="KEGG" id="pvt:110080417"/>
<dbReference type="PANTHER" id="PTHR12190">
    <property type="entry name" value="A-KINASE ANCHOR PROTEIN AKAP 8"/>
    <property type="match status" value="1"/>
</dbReference>
<evidence type="ECO:0000256" key="8">
    <source>
        <dbReference type="SAM" id="MobiDB-lite"/>
    </source>
</evidence>
<protein>
    <submittedName>
        <fullName evidence="11">A-kinase anchor protein 8 isoform X1</fullName>
    </submittedName>
</protein>
<keyword evidence="2" id="KW-0479">Metal-binding</keyword>
<dbReference type="InterPro" id="IPR007071">
    <property type="entry name" value="AKAP95"/>
</dbReference>
<feature type="compositionally biased region" description="Polar residues" evidence="8">
    <location>
        <begin position="172"/>
        <end position="181"/>
    </location>
</feature>
<evidence type="ECO:0000256" key="3">
    <source>
        <dbReference type="ARBA" id="ARBA00022737"/>
    </source>
</evidence>
<evidence type="ECO:0000256" key="1">
    <source>
        <dbReference type="ARBA" id="ARBA00004123"/>
    </source>
</evidence>
<feature type="region of interest" description="Disordered" evidence="8">
    <location>
        <begin position="159"/>
        <end position="181"/>
    </location>
</feature>
<organism evidence="10 11">
    <name type="scientific">Pogona vitticeps</name>
    <name type="common">central bearded dragon</name>
    <dbReference type="NCBI Taxonomy" id="103695"/>
    <lineage>
        <taxon>Eukaryota</taxon>
        <taxon>Metazoa</taxon>
        <taxon>Chordata</taxon>
        <taxon>Craniata</taxon>
        <taxon>Vertebrata</taxon>
        <taxon>Euteleostomi</taxon>
        <taxon>Lepidosauria</taxon>
        <taxon>Squamata</taxon>
        <taxon>Bifurcata</taxon>
        <taxon>Unidentata</taxon>
        <taxon>Episquamata</taxon>
        <taxon>Toxicofera</taxon>
        <taxon>Iguania</taxon>
        <taxon>Acrodonta</taxon>
        <taxon>Agamidae</taxon>
        <taxon>Amphibolurinae</taxon>
        <taxon>Pogona</taxon>
    </lineage>
</organism>
<evidence type="ECO:0000313" key="10">
    <source>
        <dbReference type="Proteomes" id="UP001652642"/>
    </source>
</evidence>
<keyword evidence="10" id="KW-1185">Reference proteome</keyword>
<dbReference type="GO" id="GO:0016363">
    <property type="term" value="C:nuclear matrix"/>
    <property type="evidence" value="ECO:0007669"/>
    <property type="project" value="TreeGrafter"/>
</dbReference>
<evidence type="ECO:0000256" key="6">
    <source>
        <dbReference type="ARBA" id="ARBA00023242"/>
    </source>
</evidence>
<accession>A0A6J0TWI4</accession>
<name>A0A6J0TWI4_9SAUR</name>
<reference evidence="10" key="1">
    <citation type="submission" date="2025-05" db="UniProtKB">
        <authorList>
            <consortium name="RefSeq"/>
        </authorList>
    </citation>
    <scope>NUCLEOTIDE SEQUENCE [LARGE SCALE GENOMIC DNA]</scope>
</reference>
<feature type="region of interest" description="Disordered" evidence="8">
    <location>
        <begin position="286"/>
        <end position="400"/>
    </location>
</feature>
<reference evidence="11" key="2">
    <citation type="submission" date="2025-08" db="UniProtKB">
        <authorList>
            <consortium name="RefSeq"/>
        </authorList>
    </citation>
    <scope>IDENTIFICATION</scope>
</reference>
<keyword evidence="3" id="KW-0677">Repeat</keyword>
<dbReference type="RefSeq" id="XP_020651963.2">
    <property type="nucleotide sequence ID" value="XM_020796304.2"/>
</dbReference>
<dbReference type="GO" id="GO:0003677">
    <property type="term" value="F:DNA binding"/>
    <property type="evidence" value="ECO:0007669"/>
    <property type="project" value="InterPro"/>
</dbReference>
<feature type="compositionally biased region" description="Basic and acidic residues" evidence="8">
    <location>
        <begin position="465"/>
        <end position="481"/>
    </location>
</feature>
<dbReference type="InParanoid" id="A0A6J0TWI4"/>
<feature type="domain" description="C2H2 AKAP95-type" evidence="9">
    <location>
        <begin position="499"/>
        <end position="522"/>
    </location>
</feature>
<dbReference type="OrthoDB" id="8923935at2759"/>
<feature type="region of interest" description="Disordered" evidence="8">
    <location>
        <begin position="465"/>
        <end position="484"/>
    </location>
</feature>
<feature type="region of interest" description="Disordered" evidence="8">
    <location>
        <begin position="614"/>
        <end position="693"/>
    </location>
</feature>
<dbReference type="GO" id="GO:0008270">
    <property type="term" value="F:zinc ion binding"/>
    <property type="evidence" value="ECO:0007669"/>
    <property type="project" value="UniProtKB-KW"/>
</dbReference>
<feature type="compositionally biased region" description="Acidic residues" evidence="8">
    <location>
        <begin position="339"/>
        <end position="349"/>
    </location>
</feature>